<dbReference type="RefSeq" id="WP_112282066.1">
    <property type="nucleotide sequence ID" value="NZ_MASW01000002.1"/>
</dbReference>
<reference evidence="1 2" key="1">
    <citation type="submission" date="2016-07" db="EMBL/GenBank/DDBJ databases">
        <title>Draft genome sequence of Prauserella muralis DSM 45305, isolated from a mould-covered wall in an indoor environment.</title>
        <authorList>
            <person name="Ruckert C."/>
            <person name="Albersmeier A."/>
            <person name="Jiang C.-L."/>
            <person name="Jiang Y."/>
            <person name="Kalinowski J."/>
            <person name="Schneider O."/>
            <person name="Winkler A."/>
            <person name="Zotchev S.B."/>
        </authorList>
    </citation>
    <scope>NUCLEOTIDE SEQUENCE [LARGE SCALE GENOMIC DNA]</scope>
    <source>
        <strain evidence="1 2">DSM 45305</strain>
    </source>
</reference>
<dbReference type="AlphaFoldDB" id="A0A2V4B1M5"/>
<dbReference type="Proteomes" id="UP000249915">
    <property type="component" value="Unassembled WGS sequence"/>
</dbReference>
<protein>
    <submittedName>
        <fullName evidence="1">Uncharacterized protein</fullName>
    </submittedName>
</protein>
<comment type="caution">
    <text evidence="1">The sequence shown here is derived from an EMBL/GenBank/DDBJ whole genome shotgun (WGS) entry which is preliminary data.</text>
</comment>
<name>A0A2V4B1M5_9PSEU</name>
<accession>A0A2V4B1M5</accession>
<gene>
    <name evidence="1" type="ORF">BAY60_17090</name>
</gene>
<keyword evidence="2" id="KW-1185">Reference proteome</keyword>
<evidence type="ECO:0000313" key="2">
    <source>
        <dbReference type="Proteomes" id="UP000249915"/>
    </source>
</evidence>
<dbReference type="EMBL" id="MASW01000002">
    <property type="protein sequence ID" value="PXY28056.1"/>
    <property type="molecule type" value="Genomic_DNA"/>
</dbReference>
<evidence type="ECO:0000313" key="1">
    <source>
        <dbReference type="EMBL" id="PXY28056.1"/>
    </source>
</evidence>
<dbReference type="OrthoDB" id="3693568at2"/>
<sequence length="124" mass="13543">MAGRDPIVTPLQAAVHRTLDEISRGLDGTTPPLGAEFTRRTSARLVEALRAVLAEHRLDASGHCELCHGRRSWFAMRRRGPLPCRAYLAAQLALGAAQEDATTSLPAARHHHHRRSGANLHFAS</sequence>
<proteinExistence type="predicted"/>
<organism evidence="1 2">
    <name type="scientific">Prauserella muralis</name>
    <dbReference type="NCBI Taxonomy" id="588067"/>
    <lineage>
        <taxon>Bacteria</taxon>
        <taxon>Bacillati</taxon>
        <taxon>Actinomycetota</taxon>
        <taxon>Actinomycetes</taxon>
        <taxon>Pseudonocardiales</taxon>
        <taxon>Pseudonocardiaceae</taxon>
        <taxon>Prauserella</taxon>
    </lineage>
</organism>